<dbReference type="AlphaFoldDB" id="A0A7S2ADF3"/>
<feature type="chain" id="PRO_5031069861" evidence="1">
    <location>
        <begin position="17"/>
        <end position="212"/>
    </location>
</feature>
<name>A0A7S2ADF3_9DINO</name>
<accession>A0A7S2ADF3</accession>
<sequence length="212" mass="22762">MARALAMMALPLLASALRLPPAQFGFELHNFMQAQLVRVAQDAAPHSGKTMGLSKVENKSPIKVSWKVSHLEDGASFGTFISEACGANGKREGECSLPRSQKNPGMVVRTERALDTKTRMHLMLSSQLGAKTYKMFANCQMCGAKCSVQLPLGGTTTLEMPDCPMDKVFAMGVGQLDLSSIPASMHGNLKIEFNLLRGDGSKVGGLDMNMAI</sequence>
<keyword evidence="1" id="KW-0732">Signal</keyword>
<feature type="signal peptide" evidence="1">
    <location>
        <begin position="1"/>
        <end position="16"/>
    </location>
</feature>
<dbReference type="EMBL" id="HBGQ01002065">
    <property type="protein sequence ID" value="CAD9364664.1"/>
    <property type="molecule type" value="Transcribed_RNA"/>
</dbReference>
<protein>
    <submittedName>
        <fullName evidence="2">Uncharacterized protein</fullName>
    </submittedName>
</protein>
<organism evidence="2">
    <name type="scientific">Alexandrium andersonii</name>
    <dbReference type="NCBI Taxonomy" id="327968"/>
    <lineage>
        <taxon>Eukaryota</taxon>
        <taxon>Sar</taxon>
        <taxon>Alveolata</taxon>
        <taxon>Dinophyceae</taxon>
        <taxon>Gonyaulacales</taxon>
        <taxon>Pyrocystaceae</taxon>
        <taxon>Alexandrium</taxon>
    </lineage>
</organism>
<proteinExistence type="predicted"/>
<evidence type="ECO:0000256" key="1">
    <source>
        <dbReference type="SAM" id="SignalP"/>
    </source>
</evidence>
<gene>
    <name evidence="2" type="ORF">AAND1436_LOCUS1122</name>
</gene>
<evidence type="ECO:0000313" key="2">
    <source>
        <dbReference type="EMBL" id="CAD9364664.1"/>
    </source>
</evidence>
<reference evidence="2" key="1">
    <citation type="submission" date="2021-01" db="EMBL/GenBank/DDBJ databases">
        <authorList>
            <person name="Corre E."/>
            <person name="Pelletier E."/>
            <person name="Niang G."/>
            <person name="Scheremetjew M."/>
            <person name="Finn R."/>
            <person name="Kale V."/>
            <person name="Holt S."/>
            <person name="Cochrane G."/>
            <person name="Meng A."/>
            <person name="Brown T."/>
            <person name="Cohen L."/>
        </authorList>
    </citation>
    <scope>NUCLEOTIDE SEQUENCE</scope>
    <source>
        <strain evidence="2">CCMP2222</strain>
    </source>
</reference>